<gene>
    <name evidence="2" type="ordered locus">Mnod_5275</name>
</gene>
<dbReference type="KEGG" id="mno:Mnod_5275"/>
<reference evidence="2 3" key="1">
    <citation type="submission" date="2009-01" db="EMBL/GenBank/DDBJ databases">
        <title>Complete sequence of chromosome of Methylobacterium nodulans ORS 2060.</title>
        <authorList>
            <consortium name="US DOE Joint Genome Institute"/>
            <person name="Lucas S."/>
            <person name="Copeland A."/>
            <person name="Lapidus A."/>
            <person name="Glavina del Rio T."/>
            <person name="Dalin E."/>
            <person name="Tice H."/>
            <person name="Bruce D."/>
            <person name="Goodwin L."/>
            <person name="Pitluck S."/>
            <person name="Sims D."/>
            <person name="Brettin T."/>
            <person name="Detter J.C."/>
            <person name="Han C."/>
            <person name="Larimer F."/>
            <person name="Land M."/>
            <person name="Hauser L."/>
            <person name="Kyrpides N."/>
            <person name="Ivanova N."/>
            <person name="Marx C.J."/>
            <person name="Richardson P."/>
        </authorList>
    </citation>
    <scope>NUCLEOTIDE SEQUENCE [LARGE SCALE GENOMIC DNA]</scope>
    <source>
        <strain evidence="3">LMG 21967 / CNCM I-2342 / ORS 2060</strain>
    </source>
</reference>
<dbReference type="EMBL" id="CP001349">
    <property type="protein sequence ID" value="ACL60121.1"/>
    <property type="molecule type" value="Genomic_DNA"/>
</dbReference>
<proteinExistence type="predicted"/>
<accession>B8ILC2</accession>
<dbReference type="HOGENOM" id="CLU_107031_0_0_5"/>
<name>B8ILC2_METNO</name>
<dbReference type="eggNOG" id="ENOG50314BX">
    <property type="taxonomic scope" value="Bacteria"/>
</dbReference>
<dbReference type="OrthoDB" id="8100830at2"/>
<protein>
    <recommendedName>
        <fullName evidence="4">DUF3306 domain-containing protein</fullName>
    </recommendedName>
</protein>
<feature type="region of interest" description="Disordered" evidence="1">
    <location>
        <begin position="1"/>
        <end position="43"/>
    </location>
</feature>
<dbReference type="AlphaFoldDB" id="B8ILC2"/>
<dbReference type="STRING" id="460265.Mnod_5275"/>
<dbReference type="RefSeq" id="WP_015931731.1">
    <property type="nucleotide sequence ID" value="NC_011894.1"/>
</dbReference>
<dbReference type="Proteomes" id="UP000008207">
    <property type="component" value="Chromosome"/>
</dbReference>
<feature type="compositionally biased region" description="Polar residues" evidence="1">
    <location>
        <begin position="20"/>
        <end position="30"/>
    </location>
</feature>
<evidence type="ECO:0000256" key="1">
    <source>
        <dbReference type="SAM" id="MobiDB-lite"/>
    </source>
</evidence>
<evidence type="ECO:0000313" key="3">
    <source>
        <dbReference type="Proteomes" id="UP000008207"/>
    </source>
</evidence>
<dbReference type="InterPro" id="IPR021735">
    <property type="entry name" value="DUF3306"/>
</dbReference>
<organism evidence="2 3">
    <name type="scientific">Methylobacterium nodulans (strain LMG 21967 / CNCM I-2342 / ORS 2060)</name>
    <dbReference type="NCBI Taxonomy" id="460265"/>
    <lineage>
        <taxon>Bacteria</taxon>
        <taxon>Pseudomonadati</taxon>
        <taxon>Pseudomonadota</taxon>
        <taxon>Alphaproteobacteria</taxon>
        <taxon>Hyphomicrobiales</taxon>
        <taxon>Methylobacteriaceae</taxon>
        <taxon>Methylobacterium</taxon>
    </lineage>
</organism>
<feature type="region of interest" description="Disordered" evidence="1">
    <location>
        <begin position="131"/>
        <end position="218"/>
    </location>
</feature>
<dbReference type="Pfam" id="PF11748">
    <property type="entry name" value="DUF3306"/>
    <property type="match status" value="1"/>
</dbReference>
<evidence type="ECO:0000313" key="2">
    <source>
        <dbReference type="EMBL" id="ACL60121.1"/>
    </source>
</evidence>
<feature type="compositionally biased region" description="Basic residues" evidence="1">
    <location>
        <begin position="205"/>
        <end position="218"/>
    </location>
</feature>
<sequence length="218" mass="22992">MSGDFLARWSRRKREAAQPAQGSVKESVTESVAPPAEPELPPEELAKLPSLDALTPETDLTPFLRAGVPKLLRNAALRRMWSLDPAIRDFVSEAREYAWDWNTPGAVPGAGPLLSVDKVDEMVERIFGQRRTPVESPTAASRGAAVSEPAEAPVEGPAVGAVPSPKADPGAGEAPAVPVMPTELLPELPPEPAGTAPEAAEKAAKPARTRRHGGAMPL</sequence>
<evidence type="ECO:0008006" key="4">
    <source>
        <dbReference type="Google" id="ProtNLM"/>
    </source>
</evidence>
<feature type="compositionally biased region" description="Low complexity" evidence="1">
    <location>
        <begin position="143"/>
        <end position="165"/>
    </location>
</feature>
<keyword evidence="3" id="KW-1185">Reference proteome</keyword>